<feature type="compositionally biased region" description="Low complexity" evidence="1">
    <location>
        <begin position="95"/>
        <end position="106"/>
    </location>
</feature>
<dbReference type="AlphaFoldDB" id="A0A8H3FQG6"/>
<feature type="compositionally biased region" description="Basic and acidic residues" evidence="1">
    <location>
        <begin position="67"/>
        <end position="79"/>
    </location>
</feature>
<feature type="compositionally biased region" description="Basic and acidic residues" evidence="1">
    <location>
        <begin position="29"/>
        <end position="42"/>
    </location>
</feature>
<reference evidence="2" key="1">
    <citation type="submission" date="2021-03" db="EMBL/GenBank/DDBJ databases">
        <authorList>
            <person name="Tagirdzhanova G."/>
        </authorList>
    </citation>
    <scope>NUCLEOTIDE SEQUENCE</scope>
</reference>
<proteinExistence type="predicted"/>
<accession>A0A8H3FQG6</accession>
<dbReference type="EMBL" id="CAJPDT010000041">
    <property type="protein sequence ID" value="CAF9926008.1"/>
    <property type="molecule type" value="Genomic_DNA"/>
</dbReference>
<feature type="compositionally biased region" description="Polar residues" evidence="1">
    <location>
        <begin position="168"/>
        <end position="178"/>
    </location>
</feature>
<keyword evidence="3" id="KW-1185">Reference proteome</keyword>
<protein>
    <submittedName>
        <fullName evidence="2">Uncharacterized protein</fullName>
    </submittedName>
</protein>
<evidence type="ECO:0000313" key="2">
    <source>
        <dbReference type="EMBL" id="CAF9926008.1"/>
    </source>
</evidence>
<feature type="region of interest" description="Disordered" evidence="1">
    <location>
        <begin position="1"/>
        <end position="182"/>
    </location>
</feature>
<comment type="caution">
    <text evidence="2">The sequence shown here is derived from an EMBL/GenBank/DDBJ whole genome shotgun (WGS) entry which is preliminary data.</text>
</comment>
<evidence type="ECO:0000313" key="3">
    <source>
        <dbReference type="Proteomes" id="UP000664534"/>
    </source>
</evidence>
<feature type="compositionally biased region" description="Basic and acidic residues" evidence="1">
    <location>
        <begin position="133"/>
        <end position="159"/>
    </location>
</feature>
<dbReference type="Proteomes" id="UP000664534">
    <property type="component" value="Unassembled WGS sequence"/>
</dbReference>
<gene>
    <name evidence="2" type="ORF">IMSHALPRED_006845</name>
</gene>
<sequence>MSSPGNSKMQDSKREHTNSSEPRLIPGPRRTDNAESRAERNAHVTSMWPHRPPDERRFHKPPWIAADEWKEPDHHRSDNDSDDEPAEGRGSEATGHSSGNSSGLGSDFIKGTWSPDKPPDTASSPAAGHKAGKLPEVERGEGVMEGRELRQGVDREGKPAETPWRSVAPSSQATNSDGKVTDLKIGEMEDWFARSENFKERRGRKG</sequence>
<organism evidence="2 3">
    <name type="scientific">Imshaugia aleurites</name>
    <dbReference type="NCBI Taxonomy" id="172621"/>
    <lineage>
        <taxon>Eukaryota</taxon>
        <taxon>Fungi</taxon>
        <taxon>Dikarya</taxon>
        <taxon>Ascomycota</taxon>
        <taxon>Pezizomycotina</taxon>
        <taxon>Lecanoromycetes</taxon>
        <taxon>OSLEUM clade</taxon>
        <taxon>Lecanoromycetidae</taxon>
        <taxon>Lecanorales</taxon>
        <taxon>Lecanorineae</taxon>
        <taxon>Parmeliaceae</taxon>
        <taxon>Imshaugia</taxon>
    </lineage>
</organism>
<evidence type="ECO:0000256" key="1">
    <source>
        <dbReference type="SAM" id="MobiDB-lite"/>
    </source>
</evidence>
<name>A0A8H3FQG6_9LECA</name>